<proteinExistence type="predicted"/>
<sequence>MRIRKKEGDNMKKDIINNEINRILQSGAHTEKIEASPFFTTRVMGKIEQLEDKNVFSFSAYILKPAFILLLLVNVVNFYFFGNRESQDTTESTDIELVATDYVYASNDFILNEDLISHSVE</sequence>
<comment type="caution">
    <text evidence="2">The sequence shown here is derived from an EMBL/GenBank/DDBJ whole genome shotgun (WGS) entry which is preliminary data.</text>
</comment>
<dbReference type="AlphaFoldDB" id="A0AAE3M875"/>
<evidence type="ECO:0000313" key="2">
    <source>
        <dbReference type="EMBL" id="MCW3788649.1"/>
    </source>
</evidence>
<feature type="transmembrane region" description="Helical" evidence="1">
    <location>
        <begin position="61"/>
        <end position="81"/>
    </location>
</feature>
<gene>
    <name evidence="2" type="ORF">OM075_19425</name>
</gene>
<name>A0AAE3M875_9BACT</name>
<reference evidence="2" key="1">
    <citation type="submission" date="2022-10" db="EMBL/GenBank/DDBJ databases">
        <authorList>
            <person name="Yu W.X."/>
        </authorList>
    </citation>
    <scope>NUCLEOTIDE SEQUENCE</scope>
    <source>
        <strain evidence="2">AAT</strain>
    </source>
</reference>
<accession>A0AAE3M875</accession>
<evidence type="ECO:0000256" key="1">
    <source>
        <dbReference type="SAM" id="Phobius"/>
    </source>
</evidence>
<keyword evidence="1" id="KW-0812">Transmembrane</keyword>
<keyword evidence="1" id="KW-0472">Membrane</keyword>
<dbReference type="RefSeq" id="WP_301192207.1">
    <property type="nucleotide sequence ID" value="NZ_JAPDPJ010000060.1"/>
</dbReference>
<protein>
    <submittedName>
        <fullName evidence="2">Uncharacterized protein</fullName>
    </submittedName>
</protein>
<keyword evidence="1" id="KW-1133">Transmembrane helix</keyword>
<evidence type="ECO:0000313" key="3">
    <source>
        <dbReference type="Proteomes" id="UP001209229"/>
    </source>
</evidence>
<organism evidence="2 3">
    <name type="scientific">Plebeiibacterium sediminum</name>
    <dbReference type="NCBI Taxonomy" id="2992112"/>
    <lineage>
        <taxon>Bacteria</taxon>
        <taxon>Pseudomonadati</taxon>
        <taxon>Bacteroidota</taxon>
        <taxon>Bacteroidia</taxon>
        <taxon>Marinilabiliales</taxon>
        <taxon>Marinilabiliaceae</taxon>
        <taxon>Plebeiibacterium</taxon>
    </lineage>
</organism>
<dbReference type="EMBL" id="JAPDPJ010000060">
    <property type="protein sequence ID" value="MCW3788649.1"/>
    <property type="molecule type" value="Genomic_DNA"/>
</dbReference>
<keyword evidence="3" id="KW-1185">Reference proteome</keyword>
<dbReference type="Proteomes" id="UP001209229">
    <property type="component" value="Unassembled WGS sequence"/>
</dbReference>